<sequence length="250" mass="28255">MSLVKELYEPYVLPARARISTDPVMRTLVDPAISPALLERFFIQYHSFGVYMTEPVEGWIRRAGQRCLMQGLDSLGKGLLAHAKQEAGHHLMMIDDVRRLVHRWNIRYPPMLVVERLLAQHPTDAMRAYRRLHEETIAGELAAGQIAIEFEIKNLSMVLGPHLLSNVVRVLGRETLDGLGFLKEHVQIDMGQTATNARMMEELLRLMPENARTLAELGAEALDIYLRFLGDCLHSAEAAMWTSDSSEAVL</sequence>
<dbReference type="EMBL" id="CP043494">
    <property type="protein sequence ID" value="WNG43815.1"/>
    <property type="molecule type" value="Genomic_DNA"/>
</dbReference>
<gene>
    <name evidence="1" type="ORF">F0U60_06680</name>
</gene>
<organism evidence="1 2">
    <name type="scientific">Archangium minus</name>
    <dbReference type="NCBI Taxonomy" id="83450"/>
    <lineage>
        <taxon>Bacteria</taxon>
        <taxon>Pseudomonadati</taxon>
        <taxon>Myxococcota</taxon>
        <taxon>Myxococcia</taxon>
        <taxon>Myxococcales</taxon>
        <taxon>Cystobacterineae</taxon>
        <taxon>Archangiaceae</taxon>
        <taxon>Archangium</taxon>
    </lineage>
</organism>
<dbReference type="Gene3D" id="1.20.910.10">
    <property type="entry name" value="Heme oxygenase-like"/>
    <property type="match status" value="1"/>
</dbReference>
<name>A0ABY9WMY0_9BACT</name>
<proteinExistence type="predicted"/>
<evidence type="ECO:0000313" key="2">
    <source>
        <dbReference type="Proteomes" id="UP001611383"/>
    </source>
</evidence>
<keyword evidence="2" id="KW-1185">Reference proteome</keyword>
<dbReference type="RefSeq" id="WP_395815552.1">
    <property type="nucleotide sequence ID" value="NZ_CP043494.1"/>
</dbReference>
<protein>
    <submittedName>
        <fullName evidence="1">Uncharacterized protein</fullName>
    </submittedName>
</protein>
<reference evidence="1 2" key="1">
    <citation type="submission" date="2019-08" db="EMBL/GenBank/DDBJ databases">
        <title>Archangium and Cystobacter genomes.</title>
        <authorList>
            <person name="Chen I.-C.K."/>
            <person name="Wielgoss S."/>
        </authorList>
    </citation>
    <scope>NUCLEOTIDE SEQUENCE [LARGE SCALE GENOMIC DNA]</scope>
    <source>
        <strain evidence="1 2">Cbm 6</strain>
    </source>
</reference>
<dbReference type="InterPro" id="IPR016084">
    <property type="entry name" value="Haem_Oase-like_multi-hlx"/>
</dbReference>
<evidence type="ECO:0000313" key="1">
    <source>
        <dbReference type="EMBL" id="WNG43815.1"/>
    </source>
</evidence>
<accession>A0ABY9WMY0</accession>
<dbReference type="Proteomes" id="UP001611383">
    <property type="component" value="Chromosome"/>
</dbReference>